<evidence type="ECO:0000313" key="3">
    <source>
        <dbReference type="Proteomes" id="UP000244677"/>
    </source>
</evidence>
<keyword evidence="3" id="KW-1185">Reference proteome</keyword>
<dbReference type="KEGG" id="fki:FK004_08660"/>
<sequence>MKKYILFVLLALSATGFSQSKNINNYKYVIIPERFGFMKEPNQYGLSTLAKAFMERKGFTVFFDDTQLPLELITNKCSALSVEVVEESTMFNTVLTVLLKDCKGTVLFKGVPGKSREKAYKTAYNLAMREAFKSLDGMSYKYQELSGTEVTTVTANSHYIPASANTVTTVSSNSSSVNESIATGTLYAQATATGYQLVDTTPKKVLTLFKTSQQDYFTANNGKNQGMVFKKEGQWYFEYYQNDKLISEKLDIKF</sequence>
<gene>
    <name evidence="2" type="ORF">FK004_08660</name>
</gene>
<feature type="signal peptide" evidence="1">
    <location>
        <begin position="1"/>
        <end position="20"/>
    </location>
</feature>
<reference evidence="2 3" key="1">
    <citation type="submission" date="2017-04" db="EMBL/GenBank/DDBJ databases">
        <title>Complete genome sequence of Flavobacterium kingsejong AJ004.</title>
        <authorList>
            <person name="Lee P.C."/>
        </authorList>
    </citation>
    <scope>NUCLEOTIDE SEQUENCE [LARGE SCALE GENOMIC DNA]</scope>
    <source>
        <strain evidence="2 3">AJ004</strain>
    </source>
</reference>
<proteinExistence type="predicted"/>
<evidence type="ECO:0000313" key="2">
    <source>
        <dbReference type="EMBL" id="AWG25302.1"/>
    </source>
</evidence>
<name>A0A2S1LNQ9_9FLAO</name>
<dbReference type="OrthoDB" id="1274006at2"/>
<keyword evidence="1" id="KW-0732">Signal</keyword>
<dbReference type="RefSeq" id="WP_108736905.1">
    <property type="nucleotide sequence ID" value="NZ_CP020919.1"/>
</dbReference>
<dbReference type="EMBL" id="CP020919">
    <property type="protein sequence ID" value="AWG25302.1"/>
    <property type="molecule type" value="Genomic_DNA"/>
</dbReference>
<dbReference type="Proteomes" id="UP000244677">
    <property type="component" value="Chromosome"/>
</dbReference>
<protein>
    <submittedName>
        <fullName evidence="2">Uncharacterized protein</fullName>
    </submittedName>
</protein>
<evidence type="ECO:0000256" key="1">
    <source>
        <dbReference type="SAM" id="SignalP"/>
    </source>
</evidence>
<dbReference type="AlphaFoldDB" id="A0A2S1LNQ9"/>
<feature type="chain" id="PRO_5015753271" evidence="1">
    <location>
        <begin position="21"/>
        <end position="254"/>
    </location>
</feature>
<organism evidence="2 3">
    <name type="scientific">Flavobacterium kingsejongi</name>
    <dbReference type="NCBI Taxonomy" id="1678728"/>
    <lineage>
        <taxon>Bacteria</taxon>
        <taxon>Pseudomonadati</taxon>
        <taxon>Bacteroidota</taxon>
        <taxon>Flavobacteriia</taxon>
        <taxon>Flavobacteriales</taxon>
        <taxon>Flavobacteriaceae</taxon>
        <taxon>Flavobacterium</taxon>
    </lineage>
</organism>
<accession>A0A2S1LNQ9</accession>